<keyword evidence="1" id="KW-0802">TPR repeat</keyword>
<evidence type="ECO:0008006" key="4">
    <source>
        <dbReference type="Google" id="ProtNLM"/>
    </source>
</evidence>
<dbReference type="Gene3D" id="1.25.40.10">
    <property type="entry name" value="Tetratricopeptide repeat domain"/>
    <property type="match status" value="4"/>
</dbReference>
<dbReference type="Pfam" id="PF13181">
    <property type="entry name" value="TPR_8"/>
    <property type="match status" value="1"/>
</dbReference>
<name>A0A5E6M943_9BACT</name>
<feature type="repeat" description="TPR" evidence="1">
    <location>
        <begin position="512"/>
        <end position="545"/>
    </location>
</feature>
<dbReference type="Pfam" id="PF13174">
    <property type="entry name" value="TPR_6"/>
    <property type="match status" value="1"/>
</dbReference>
<dbReference type="InterPro" id="IPR011990">
    <property type="entry name" value="TPR-like_helical_dom_sf"/>
</dbReference>
<dbReference type="InterPro" id="IPR019734">
    <property type="entry name" value="TPR_rpt"/>
</dbReference>
<proteinExistence type="predicted"/>
<dbReference type="OrthoDB" id="175343at2"/>
<gene>
    <name evidence="2" type="ORF">MAMT_00873</name>
</gene>
<dbReference type="Proteomes" id="UP000334923">
    <property type="component" value="Unassembled WGS sequence"/>
</dbReference>
<evidence type="ECO:0000256" key="1">
    <source>
        <dbReference type="PROSITE-ProRule" id="PRU00339"/>
    </source>
</evidence>
<dbReference type="EMBL" id="CABFVA020000034">
    <property type="protein sequence ID" value="VVM05914.1"/>
    <property type="molecule type" value="Genomic_DNA"/>
</dbReference>
<dbReference type="SUPFAM" id="SSF48452">
    <property type="entry name" value="TPR-like"/>
    <property type="match status" value="3"/>
</dbReference>
<dbReference type="SMART" id="SM00028">
    <property type="entry name" value="TPR"/>
    <property type="match status" value="5"/>
</dbReference>
<reference evidence="2 3" key="1">
    <citation type="submission" date="2019-09" db="EMBL/GenBank/DDBJ databases">
        <authorList>
            <person name="Cremers G."/>
        </authorList>
    </citation>
    <scope>NUCLEOTIDE SEQUENCE [LARGE SCALE GENOMIC DNA]</scope>
    <source>
        <strain evidence="2">4A</strain>
    </source>
</reference>
<protein>
    <recommendedName>
        <fullName evidence="4">Outer membrane protein assembly factor BamD</fullName>
    </recommendedName>
</protein>
<dbReference type="PANTHER" id="PTHR12558:SF13">
    <property type="entry name" value="CELL DIVISION CYCLE PROTEIN 27 HOMOLOG"/>
    <property type="match status" value="1"/>
</dbReference>
<dbReference type="AlphaFoldDB" id="A0A5E6M943"/>
<sequence length="844" mass="93457">MRGERSLKRSGFGIARLGISLGFLFWVGGLHEAVAQEEALAPALTAFEDGLCERCVQEVEGFRKHFPDSSLTSSASLLEGKALYFLGRYRAAEERLAPLIRARLPKAAAGEALFWRAECLCALQRWSEAIQDYRASLARLPAGPLTQRAQLALGWCLWRAGKVQEAESVLETLAHGSAGETQTRALLLQARMALSLGRREEAEARFGQLIQGEDRMEDALCEARFWLAELHRADDPAQAISLYEAVARTARCPRELLVQTYLGLGEAYEKLGESAKAMAALERALAFEEKGSLWLRISERYLESAASLQLLPEAERKLGEMQQGRNGREWEARLAFAMAQARSRSGDREGAEALLEETARRKLGPESGSAIRYALGRMYQEDEAWDAAARSLLLVEKGGGVLAPYAAFRLGEIALVRGNAASAEESFHLAEGAAVFPEESLYNRLIALAREKRLEEFEKTKTIFVERFPQSSLRSRLLLLEAELLREVRRPREAERVLEAGLREPGLRSSRPQLLLELADLYAEEGEDARAFAYYERLVEEFPNDPLVPEALYRGAFAGNHSGRLTDAEARQRLADLAANKAAGPLAPKALFGAAQFCYNAQDYADAQAGFERIAQDYPQNPLADSAYYWAAKAAVGRHDLLDALHLLDRIPESSAWKAEARLLQGKIDQELAEYGNAMILFDAVLEENSSGPIRTEALLRKGDCLFAEGSGTPKSYGEAGKAFAAVLKEKEADPAERDEAGFKLGVCLQKQGREEDALSVYLDVLDGRLGVAKEGLGKRVAPEIRWRIEAGIQAAALKEKAQDWRGAVTIYRKMEKLGGPTREEFHETVNRLRRDHFLLEEGG</sequence>
<feature type="repeat" description="TPR" evidence="1">
    <location>
        <begin position="258"/>
        <end position="291"/>
    </location>
</feature>
<keyword evidence="3" id="KW-1185">Reference proteome</keyword>
<organism evidence="2 3">
    <name type="scientific">Methylacidimicrobium tartarophylax</name>
    <dbReference type="NCBI Taxonomy" id="1041768"/>
    <lineage>
        <taxon>Bacteria</taxon>
        <taxon>Pseudomonadati</taxon>
        <taxon>Verrucomicrobiota</taxon>
        <taxon>Methylacidimicrobium</taxon>
    </lineage>
</organism>
<dbReference type="PROSITE" id="PS50005">
    <property type="entry name" value="TPR"/>
    <property type="match status" value="2"/>
</dbReference>
<dbReference type="PANTHER" id="PTHR12558">
    <property type="entry name" value="CELL DIVISION CYCLE 16,23,27"/>
    <property type="match status" value="1"/>
</dbReference>
<dbReference type="RefSeq" id="WP_142659779.1">
    <property type="nucleotide sequence ID" value="NZ_CABFVA020000034.1"/>
</dbReference>
<evidence type="ECO:0000313" key="3">
    <source>
        <dbReference type="Proteomes" id="UP000334923"/>
    </source>
</evidence>
<evidence type="ECO:0000313" key="2">
    <source>
        <dbReference type="EMBL" id="VVM05914.1"/>
    </source>
</evidence>
<accession>A0A5E6M943</accession>
<dbReference type="Pfam" id="PF13432">
    <property type="entry name" value="TPR_16"/>
    <property type="match status" value="2"/>
</dbReference>